<dbReference type="AlphaFoldDB" id="A0A0H5M1T2"/>
<dbReference type="RefSeq" id="WP_050083232.1">
    <property type="nucleotide sequence ID" value="NZ_CWJI01000019.1"/>
</dbReference>
<accession>A0A0H5M1T2</accession>
<dbReference type="Proteomes" id="UP000043316">
    <property type="component" value="Unassembled WGS sequence"/>
</dbReference>
<evidence type="ECO:0000313" key="1">
    <source>
        <dbReference type="EMBL" id="CRY56992.1"/>
    </source>
</evidence>
<organism evidence="1 2">
    <name type="scientific">Yersinia intermedia</name>
    <dbReference type="NCBI Taxonomy" id="631"/>
    <lineage>
        <taxon>Bacteria</taxon>
        <taxon>Pseudomonadati</taxon>
        <taxon>Pseudomonadota</taxon>
        <taxon>Gammaproteobacteria</taxon>
        <taxon>Enterobacterales</taxon>
        <taxon>Yersiniaceae</taxon>
        <taxon>Yersinia</taxon>
    </lineage>
</organism>
<protein>
    <submittedName>
        <fullName evidence="1">Uncharacterized protein</fullName>
    </submittedName>
</protein>
<proteinExistence type="predicted"/>
<name>A0A0H5M1T2_YERIN</name>
<gene>
    <name evidence="1" type="ORF">ERS008476_04039</name>
</gene>
<evidence type="ECO:0000313" key="2">
    <source>
        <dbReference type="Proteomes" id="UP000043316"/>
    </source>
</evidence>
<dbReference type="EMBL" id="CWJI01000019">
    <property type="protein sequence ID" value="CRY56992.1"/>
    <property type="molecule type" value="Genomic_DNA"/>
</dbReference>
<reference evidence="2" key="1">
    <citation type="submission" date="2015-03" db="EMBL/GenBank/DDBJ databases">
        <authorList>
            <consortium name="Pathogen Informatics"/>
        </authorList>
    </citation>
    <scope>NUCLEOTIDE SEQUENCE [LARGE SCALE GENOMIC DNA]</scope>
    <source>
        <strain evidence="2">R148</strain>
    </source>
</reference>
<sequence>MSERKIQYMLDEIREIASRHSGENAHVAILKRNDANYIQITISNRTFLDIEFHRTALPDAKSID</sequence>